<dbReference type="Gene3D" id="3.40.50.620">
    <property type="entry name" value="HUPs"/>
    <property type="match status" value="2"/>
</dbReference>
<dbReference type="PRINTS" id="PR01438">
    <property type="entry name" value="UNVRSLSTRESS"/>
</dbReference>
<feature type="domain" description="UspA" evidence="2">
    <location>
        <begin position="169"/>
        <end position="307"/>
    </location>
</feature>
<sequence>MQEVPTMDRHVVAGVDGTAASLAAAHWAAREAQRRGVPLRLVHVWQWSPRPAASVPLGTTQVGWAARTLDGEVGSVRAAHPGLQIDGELVKADSTVSALAEAAADADLMVLGSHGLGGFTGFVLGSVSQRVVARSPRPVVLVRAGQAPAGEHLPAVDGVSPEEIPETPYRDVVLGLDTRRPCDELIEFAFESARRRDARLHVIHVFSASSELTEDSRPEPVPGPELLAAQERTVVATLRPWCEKFPGVPVVETVAEGRVTAELVRASTGASLVVVGRRTRDGRLGSHIGPVTHAVLHHVGCPVAVVPHN</sequence>
<dbReference type="SUPFAM" id="SSF52402">
    <property type="entry name" value="Adenine nucleotide alpha hydrolases-like"/>
    <property type="match status" value="2"/>
</dbReference>
<gene>
    <name evidence="3" type="ORF">GCM10017771_65240</name>
</gene>
<proteinExistence type="inferred from homology"/>
<dbReference type="EMBL" id="BNAT01000028">
    <property type="protein sequence ID" value="GHE44935.1"/>
    <property type="molecule type" value="Genomic_DNA"/>
</dbReference>
<evidence type="ECO:0000313" key="4">
    <source>
        <dbReference type="Proteomes" id="UP000603227"/>
    </source>
</evidence>
<protein>
    <submittedName>
        <fullName evidence="3">Stress-inducible protein</fullName>
    </submittedName>
</protein>
<accession>A0A918ZE54</accession>
<evidence type="ECO:0000313" key="3">
    <source>
        <dbReference type="EMBL" id="GHE44935.1"/>
    </source>
</evidence>
<reference evidence="3" key="2">
    <citation type="submission" date="2020-09" db="EMBL/GenBank/DDBJ databases">
        <authorList>
            <person name="Sun Q."/>
            <person name="Zhou Y."/>
        </authorList>
    </citation>
    <scope>NUCLEOTIDE SEQUENCE</scope>
    <source>
        <strain evidence="3">CGMCC 4.7403</strain>
    </source>
</reference>
<dbReference type="PANTHER" id="PTHR46268">
    <property type="entry name" value="STRESS RESPONSE PROTEIN NHAX"/>
    <property type="match status" value="1"/>
</dbReference>
<comment type="similarity">
    <text evidence="1">Belongs to the universal stress protein A family.</text>
</comment>
<comment type="caution">
    <text evidence="3">The sequence shown here is derived from an EMBL/GenBank/DDBJ whole genome shotgun (WGS) entry which is preliminary data.</text>
</comment>
<evidence type="ECO:0000256" key="1">
    <source>
        <dbReference type="ARBA" id="ARBA00008791"/>
    </source>
</evidence>
<dbReference type="PANTHER" id="PTHR46268:SF6">
    <property type="entry name" value="UNIVERSAL STRESS PROTEIN UP12"/>
    <property type="match status" value="1"/>
</dbReference>
<reference evidence="3" key="1">
    <citation type="journal article" date="2014" name="Int. J. Syst. Evol. Microbiol.">
        <title>Complete genome sequence of Corynebacterium casei LMG S-19264T (=DSM 44701T), isolated from a smear-ripened cheese.</title>
        <authorList>
            <consortium name="US DOE Joint Genome Institute (JGI-PGF)"/>
            <person name="Walter F."/>
            <person name="Albersmeier A."/>
            <person name="Kalinowski J."/>
            <person name="Ruckert C."/>
        </authorList>
    </citation>
    <scope>NUCLEOTIDE SEQUENCE</scope>
    <source>
        <strain evidence="3">CGMCC 4.7403</strain>
    </source>
</reference>
<name>A0A918ZE54_9ACTN</name>
<evidence type="ECO:0000259" key="2">
    <source>
        <dbReference type="Pfam" id="PF00582"/>
    </source>
</evidence>
<feature type="domain" description="UspA" evidence="2">
    <location>
        <begin position="9"/>
        <end position="143"/>
    </location>
</feature>
<dbReference type="AlphaFoldDB" id="A0A918ZE54"/>
<keyword evidence="4" id="KW-1185">Reference proteome</keyword>
<dbReference type="InterPro" id="IPR006016">
    <property type="entry name" value="UspA"/>
</dbReference>
<dbReference type="InterPro" id="IPR014729">
    <property type="entry name" value="Rossmann-like_a/b/a_fold"/>
</dbReference>
<organism evidence="3 4">
    <name type="scientific">Streptomyces capitiformicae</name>
    <dbReference type="NCBI Taxonomy" id="2014920"/>
    <lineage>
        <taxon>Bacteria</taxon>
        <taxon>Bacillati</taxon>
        <taxon>Actinomycetota</taxon>
        <taxon>Actinomycetes</taxon>
        <taxon>Kitasatosporales</taxon>
        <taxon>Streptomycetaceae</taxon>
        <taxon>Streptomyces</taxon>
    </lineage>
</organism>
<dbReference type="Pfam" id="PF00582">
    <property type="entry name" value="Usp"/>
    <property type="match status" value="2"/>
</dbReference>
<dbReference type="Proteomes" id="UP000603227">
    <property type="component" value="Unassembled WGS sequence"/>
</dbReference>
<dbReference type="InterPro" id="IPR006015">
    <property type="entry name" value="Universal_stress_UspA"/>
</dbReference>